<dbReference type="Proteomes" id="UP000694580">
    <property type="component" value="Chromosome 17"/>
</dbReference>
<reference evidence="7 8" key="1">
    <citation type="submission" date="2020-06" db="EMBL/GenBank/DDBJ databases">
        <authorList>
            <consortium name="Wellcome Sanger Institute Data Sharing"/>
        </authorList>
    </citation>
    <scope>NUCLEOTIDE SEQUENCE [LARGE SCALE GENOMIC DNA]</scope>
</reference>
<dbReference type="GO" id="GO:0005886">
    <property type="term" value="C:plasma membrane"/>
    <property type="evidence" value="ECO:0007669"/>
    <property type="project" value="TreeGrafter"/>
</dbReference>
<feature type="transmembrane region" description="Helical" evidence="5">
    <location>
        <begin position="27"/>
        <end position="49"/>
    </location>
</feature>
<feature type="domain" description="G-protein coupled receptors family 1 profile" evidence="6">
    <location>
        <begin position="39"/>
        <end position="319"/>
    </location>
</feature>
<evidence type="ECO:0000256" key="1">
    <source>
        <dbReference type="ARBA" id="ARBA00004141"/>
    </source>
</evidence>
<feature type="transmembrane region" description="Helical" evidence="5">
    <location>
        <begin position="61"/>
        <end position="80"/>
    </location>
</feature>
<evidence type="ECO:0000256" key="3">
    <source>
        <dbReference type="ARBA" id="ARBA00022989"/>
    </source>
</evidence>
<dbReference type="PRINTS" id="PR00237">
    <property type="entry name" value="GPCRRHODOPSN"/>
</dbReference>
<feature type="transmembrane region" description="Helical" evidence="5">
    <location>
        <begin position="211"/>
        <end position="232"/>
    </location>
</feature>
<evidence type="ECO:0000313" key="8">
    <source>
        <dbReference type="Proteomes" id="UP000694580"/>
    </source>
</evidence>
<dbReference type="GO" id="GO:0004930">
    <property type="term" value="F:G protein-coupled receptor activity"/>
    <property type="evidence" value="ECO:0007669"/>
    <property type="project" value="InterPro"/>
</dbReference>
<dbReference type="PROSITE" id="PS50262">
    <property type="entry name" value="G_PROTEIN_RECEP_F1_2"/>
    <property type="match status" value="1"/>
</dbReference>
<protein>
    <recommendedName>
        <fullName evidence="6">G-protein coupled receptors family 1 profile domain-containing protein</fullName>
    </recommendedName>
</protein>
<accession>A0AAY4E7Z1</accession>
<keyword evidence="2 5" id="KW-0812">Transmembrane</keyword>
<feature type="transmembrane region" description="Helical" evidence="5">
    <location>
        <begin position="147"/>
        <end position="165"/>
    </location>
</feature>
<sequence length="356" mass="39592">MEACGSTSSTSSSASMLQDTQITVLSLLYMVFLSLSLMGSLSTVLISIAKRKRLHEQVMPLVQLGAADFLASATLMSATSLNFLPYGALPDSVVLCERGLPLSLMFYCVSFLLAILYATESIRATQGWRESVGDGDQEELMRRKRNFVLLCVAVWVLPVVLFFLYTETLTTSMVPIGPACPVPTSSCNSCLPFLHLHGDNCSDVDDSHNDFVRGFLLVTLISVLLTSTVVYCKLQRWSQRYEHTGMLTVEGDGFSRRQLRDVLSSSRCITLVIIVCWTPALVLVVLSFITQIQQEDIFVLYILQAVSMSLQGFLNSVVYAWRRKNFRLAVLGERMPLLSSHQRATPFFEESLPTPP</sequence>
<evidence type="ECO:0000256" key="5">
    <source>
        <dbReference type="SAM" id="Phobius"/>
    </source>
</evidence>
<dbReference type="GeneTree" id="ENSGT00660000097187"/>
<dbReference type="Gene3D" id="1.20.1070.10">
    <property type="entry name" value="Rhodopsin 7-helix transmembrane proteins"/>
    <property type="match status" value="1"/>
</dbReference>
<dbReference type="AlphaFoldDB" id="A0AAY4E7Z1"/>
<keyword evidence="8" id="KW-1185">Reference proteome</keyword>
<keyword evidence="3 5" id="KW-1133">Transmembrane helix</keyword>
<dbReference type="Ensembl" id="ENSDCDT00010063547.1">
    <property type="protein sequence ID" value="ENSDCDP00010053051.1"/>
    <property type="gene ID" value="ENSDCDG00010030882.1"/>
</dbReference>
<feature type="transmembrane region" description="Helical" evidence="5">
    <location>
        <begin position="100"/>
        <end position="119"/>
    </location>
</feature>
<comment type="subcellular location">
    <subcellularLocation>
        <location evidence="1">Membrane</location>
        <topology evidence="1">Multi-pass membrane protein</topology>
    </subcellularLocation>
</comment>
<dbReference type="InterPro" id="IPR000276">
    <property type="entry name" value="GPCR_Rhodpsn"/>
</dbReference>
<gene>
    <name evidence="7" type="primary">si:dkey-30c15.2</name>
</gene>
<feature type="transmembrane region" description="Helical" evidence="5">
    <location>
        <begin position="268"/>
        <end position="292"/>
    </location>
</feature>
<organism evidence="7 8">
    <name type="scientific">Denticeps clupeoides</name>
    <name type="common">denticle herring</name>
    <dbReference type="NCBI Taxonomy" id="299321"/>
    <lineage>
        <taxon>Eukaryota</taxon>
        <taxon>Metazoa</taxon>
        <taxon>Chordata</taxon>
        <taxon>Craniata</taxon>
        <taxon>Vertebrata</taxon>
        <taxon>Euteleostomi</taxon>
        <taxon>Actinopterygii</taxon>
        <taxon>Neopterygii</taxon>
        <taxon>Teleostei</taxon>
        <taxon>Clupei</taxon>
        <taxon>Clupeiformes</taxon>
        <taxon>Denticipitoidei</taxon>
        <taxon>Denticipitidae</taxon>
        <taxon>Denticeps</taxon>
    </lineage>
</organism>
<dbReference type="CDD" id="cd00637">
    <property type="entry name" value="7tm_classA_rhodopsin-like"/>
    <property type="match status" value="1"/>
</dbReference>
<dbReference type="PANTHER" id="PTHR23112:SF36">
    <property type="entry name" value="SI:DKEY-30C15.2 PROTEIN"/>
    <property type="match status" value="1"/>
</dbReference>
<dbReference type="SUPFAM" id="SSF81321">
    <property type="entry name" value="Family A G protein-coupled receptor-like"/>
    <property type="match status" value="1"/>
</dbReference>
<evidence type="ECO:0000256" key="2">
    <source>
        <dbReference type="ARBA" id="ARBA00022692"/>
    </source>
</evidence>
<reference evidence="7" key="2">
    <citation type="submission" date="2025-08" db="UniProtKB">
        <authorList>
            <consortium name="Ensembl"/>
        </authorList>
    </citation>
    <scope>IDENTIFICATION</scope>
</reference>
<dbReference type="PANTHER" id="PTHR23112">
    <property type="entry name" value="G PROTEIN-COUPLED RECEPTOR 157-RELATED"/>
    <property type="match status" value="1"/>
</dbReference>
<dbReference type="GO" id="GO:0007189">
    <property type="term" value="P:adenylate cyclase-activating G protein-coupled receptor signaling pathway"/>
    <property type="evidence" value="ECO:0007669"/>
    <property type="project" value="TreeGrafter"/>
</dbReference>
<name>A0AAY4E7Z1_9TELE</name>
<feature type="transmembrane region" description="Helical" evidence="5">
    <location>
        <begin position="298"/>
        <end position="321"/>
    </location>
</feature>
<proteinExistence type="predicted"/>
<dbReference type="InterPro" id="IPR017452">
    <property type="entry name" value="GPCR_Rhodpsn_7TM"/>
</dbReference>
<evidence type="ECO:0000256" key="4">
    <source>
        <dbReference type="ARBA" id="ARBA00023136"/>
    </source>
</evidence>
<evidence type="ECO:0000313" key="7">
    <source>
        <dbReference type="Ensembl" id="ENSDCDP00010053051.1"/>
    </source>
</evidence>
<evidence type="ECO:0000259" key="6">
    <source>
        <dbReference type="PROSITE" id="PS50262"/>
    </source>
</evidence>
<reference evidence="7" key="3">
    <citation type="submission" date="2025-09" db="UniProtKB">
        <authorList>
            <consortium name="Ensembl"/>
        </authorList>
    </citation>
    <scope>IDENTIFICATION</scope>
</reference>
<keyword evidence="4 5" id="KW-0472">Membrane</keyword>